<reference evidence="2" key="1">
    <citation type="submission" date="2023-06" db="EMBL/GenBank/DDBJ databases">
        <title>Genome-scale phylogeny and comparative genomics of the fungal order Sordariales.</title>
        <authorList>
            <consortium name="Lawrence Berkeley National Laboratory"/>
            <person name="Hensen N."/>
            <person name="Bonometti L."/>
            <person name="Westerberg I."/>
            <person name="Brannstrom I.O."/>
            <person name="Guillou S."/>
            <person name="Cros-Aarteil S."/>
            <person name="Calhoun S."/>
            <person name="Haridas S."/>
            <person name="Kuo A."/>
            <person name="Mondo S."/>
            <person name="Pangilinan J."/>
            <person name="Riley R."/>
            <person name="LaButti K."/>
            <person name="Andreopoulos B."/>
            <person name="Lipzen A."/>
            <person name="Chen C."/>
            <person name="Yanf M."/>
            <person name="Daum C."/>
            <person name="Ng V."/>
            <person name="Clum A."/>
            <person name="Steindorff A."/>
            <person name="Ohm R."/>
            <person name="Martin F."/>
            <person name="Silar P."/>
            <person name="Natvig D."/>
            <person name="Lalanne C."/>
            <person name="Gautier V."/>
            <person name="Ament-velasquez S.L."/>
            <person name="Kruys A."/>
            <person name="Hutchinson M.I."/>
            <person name="Powell A.J."/>
            <person name="Barry K."/>
            <person name="Miller A.N."/>
            <person name="Grigoriev I.V."/>
            <person name="Debuchy R."/>
            <person name="Gladieux P."/>
            <person name="Thoren M.H."/>
            <person name="Johannesson H."/>
        </authorList>
    </citation>
    <scope>NUCLEOTIDE SEQUENCE</scope>
    <source>
        <strain evidence="2">SMH3187-1</strain>
    </source>
</reference>
<dbReference type="InterPro" id="IPR056632">
    <property type="entry name" value="DUF7730"/>
</dbReference>
<proteinExistence type="predicted"/>
<evidence type="ECO:0000259" key="1">
    <source>
        <dbReference type="Pfam" id="PF24864"/>
    </source>
</evidence>
<name>A0AA40K1R9_9PEZI</name>
<protein>
    <recommendedName>
        <fullName evidence="1">DUF7730 domain-containing protein</fullName>
    </recommendedName>
</protein>
<organism evidence="2 3">
    <name type="scientific">Schizothecium vesticola</name>
    <dbReference type="NCBI Taxonomy" id="314040"/>
    <lineage>
        <taxon>Eukaryota</taxon>
        <taxon>Fungi</taxon>
        <taxon>Dikarya</taxon>
        <taxon>Ascomycota</taxon>
        <taxon>Pezizomycotina</taxon>
        <taxon>Sordariomycetes</taxon>
        <taxon>Sordariomycetidae</taxon>
        <taxon>Sordariales</taxon>
        <taxon>Schizotheciaceae</taxon>
        <taxon>Schizothecium</taxon>
    </lineage>
</organism>
<dbReference type="AlphaFoldDB" id="A0AA40K1R9"/>
<feature type="domain" description="DUF7730" evidence="1">
    <location>
        <begin position="45"/>
        <end position="265"/>
    </location>
</feature>
<dbReference type="Proteomes" id="UP001172155">
    <property type="component" value="Unassembled WGS sequence"/>
</dbReference>
<dbReference type="PANTHER" id="PTHR38790">
    <property type="entry name" value="2EXR DOMAIN-CONTAINING PROTEIN-RELATED"/>
    <property type="match status" value="1"/>
</dbReference>
<sequence>MDDKRRVCARTMRLLGLGAPASPSLPSPDRVLDMTPVLRQTSLSEQEESALFCRLPLEIRLLIYSFVLPESKQVWVRVTPAFLPRARASIGDAVCIEHFPVRSPQTDLTWTAEFPGACCAAPSRGFFGRAQANGMRPHEDALAMMKTCQRMYLELCQLTSFCFDSMDALSEFASVTAALPIRHVQMVLHTSHLLYCPPTRRFIASEEHDGWMLKLNTSWERHLQAVDAVCREMPGLTSVLLSVHPEPRFARLVNEEAVVASLRAFTAAPKVVAQVFGGMGRVVLRGG</sequence>
<keyword evidence="3" id="KW-1185">Reference proteome</keyword>
<comment type="caution">
    <text evidence="2">The sequence shown here is derived from an EMBL/GenBank/DDBJ whole genome shotgun (WGS) entry which is preliminary data.</text>
</comment>
<accession>A0AA40K1R9</accession>
<gene>
    <name evidence="2" type="ORF">B0T18DRAFT_168062</name>
</gene>
<dbReference type="EMBL" id="JAUKUD010000005">
    <property type="protein sequence ID" value="KAK0742651.1"/>
    <property type="molecule type" value="Genomic_DNA"/>
</dbReference>
<evidence type="ECO:0000313" key="3">
    <source>
        <dbReference type="Proteomes" id="UP001172155"/>
    </source>
</evidence>
<dbReference type="Pfam" id="PF24864">
    <property type="entry name" value="DUF7730"/>
    <property type="match status" value="1"/>
</dbReference>
<evidence type="ECO:0000313" key="2">
    <source>
        <dbReference type="EMBL" id="KAK0742651.1"/>
    </source>
</evidence>